<proteinExistence type="predicted"/>
<sequence length="256" mass="28464">MPSRRTAGQALNSTGQGRSESHAAPKHTIRHPIAGDDDASSDTQGAHIYTPLVTSPIAKTPKRKHWRIVHRRCLQGFKDADKEREELTQSIQQLEEDNAQATTKVRHLSDKDDRNLAKIQELEFQISSLKQQLQFAQACCTTGDNVLPILLEVSSYFQYAQNQLEKKIEAEKNAEKNKSAFAGLPTSDVLQGSWPVNNGQMGSFGTNSLPNYPLPNTLSSTNQQAPIQYSQQPLQQAPVQFSQQPLQQGSQYIAQL</sequence>
<evidence type="ECO:0000256" key="1">
    <source>
        <dbReference type="SAM" id="Coils"/>
    </source>
</evidence>
<dbReference type="AlphaFoldDB" id="A0AAD6HXK9"/>
<name>A0AAD6HXK9_PENCN</name>
<feature type="region of interest" description="Disordered" evidence="2">
    <location>
        <begin position="202"/>
        <end position="223"/>
    </location>
</feature>
<feature type="compositionally biased region" description="Polar residues" evidence="2">
    <location>
        <begin position="9"/>
        <end position="18"/>
    </location>
</feature>
<keyword evidence="4" id="KW-1185">Reference proteome</keyword>
<accession>A0AAD6HXK9</accession>
<feature type="compositionally biased region" description="Polar residues" evidence="2">
    <location>
        <begin position="202"/>
        <end position="222"/>
    </location>
</feature>
<dbReference type="Proteomes" id="UP001219568">
    <property type="component" value="Unassembled WGS sequence"/>
</dbReference>
<feature type="region of interest" description="Disordered" evidence="2">
    <location>
        <begin position="1"/>
        <end position="44"/>
    </location>
</feature>
<reference evidence="3" key="2">
    <citation type="submission" date="2023-01" db="EMBL/GenBank/DDBJ databases">
        <authorList>
            <person name="Petersen C."/>
        </authorList>
    </citation>
    <scope>NUCLEOTIDE SEQUENCE</scope>
    <source>
        <strain evidence="3">IBT 15450</strain>
    </source>
</reference>
<feature type="coiled-coil region" evidence="1">
    <location>
        <begin position="77"/>
        <end position="139"/>
    </location>
</feature>
<evidence type="ECO:0000313" key="4">
    <source>
        <dbReference type="Proteomes" id="UP001219568"/>
    </source>
</evidence>
<protein>
    <submittedName>
        <fullName evidence="3">Uncharacterized protein</fullName>
    </submittedName>
</protein>
<dbReference type="EMBL" id="JAQJZL010000017">
    <property type="protein sequence ID" value="KAJ6022349.1"/>
    <property type="molecule type" value="Genomic_DNA"/>
</dbReference>
<reference evidence="3" key="1">
    <citation type="journal article" date="2023" name="IMA Fungus">
        <title>Comparative genomic study of the Penicillium genus elucidates a diverse pangenome and 15 lateral gene transfer events.</title>
        <authorList>
            <person name="Petersen C."/>
            <person name="Sorensen T."/>
            <person name="Nielsen M.R."/>
            <person name="Sondergaard T.E."/>
            <person name="Sorensen J.L."/>
            <person name="Fitzpatrick D.A."/>
            <person name="Frisvad J.C."/>
            <person name="Nielsen K.L."/>
        </authorList>
    </citation>
    <scope>NUCLEOTIDE SEQUENCE</scope>
    <source>
        <strain evidence="3">IBT 15450</strain>
    </source>
</reference>
<comment type="caution">
    <text evidence="3">The sequence shown here is derived from an EMBL/GenBank/DDBJ whole genome shotgun (WGS) entry which is preliminary data.</text>
</comment>
<gene>
    <name evidence="3" type="ORF">N7460_014093</name>
</gene>
<organism evidence="3 4">
    <name type="scientific">Penicillium canescens</name>
    <dbReference type="NCBI Taxonomy" id="5083"/>
    <lineage>
        <taxon>Eukaryota</taxon>
        <taxon>Fungi</taxon>
        <taxon>Dikarya</taxon>
        <taxon>Ascomycota</taxon>
        <taxon>Pezizomycotina</taxon>
        <taxon>Eurotiomycetes</taxon>
        <taxon>Eurotiomycetidae</taxon>
        <taxon>Eurotiales</taxon>
        <taxon>Aspergillaceae</taxon>
        <taxon>Penicillium</taxon>
    </lineage>
</organism>
<keyword evidence="1" id="KW-0175">Coiled coil</keyword>
<evidence type="ECO:0000313" key="3">
    <source>
        <dbReference type="EMBL" id="KAJ6022349.1"/>
    </source>
</evidence>
<evidence type="ECO:0000256" key="2">
    <source>
        <dbReference type="SAM" id="MobiDB-lite"/>
    </source>
</evidence>